<dbReference type="Proteomes" id="UP001152747">
    <property type="component" value="Unassembled WGS sequence"/>
</dbReference>
<organism evidence="7 8">
    <name type="scientific">Caenorhabditis angaria</name>
    <dbReference type="NCBI Taxonomy" id="860376"/>
    <lineage>
        <taxon>Eukaryota</taxon>
        <taxon>Metazoa</taxon>
        <taxon>Ecdysozoa</taxon>
        <taxon>Nematoda</taxon>
        <taxon>Chromadorea</taxon>
        <taxon>Rhabditida</taxon>
        <taxon>Rhabditina</taxon>
        <taxon>Rhabditomorpha</taxon>
        <taxon>Rhabditoidea</taxon>
        <taxon>Rhabditidae</taxon>
        <taxon>Peloderinae</taxon>
        <taxon>Caenorhabditis</taxon>
    </lineage>
</organism>
<dbReference type="GO" id="GO:0019825">
    <property type="term" value="F:oxygen binding"/>
    <property type="evidence" value="ECO:0007669"/>
    <property type="project" value="InterPro"/>
</dbReference>
<dbReference type="Gene3D" id="1.10.490.10">
    <property type="entry name" value="Globins"/>
    <property type="match status" value="1"/>
</dbReference>
<dbReference type="InterPro" id="IPR009050">
    <property type="entry name" value="Globin-like_sf"/>
</dbReference>
<keyword evidence="5" id="KW-0813">Transport</keyword>
<evidence type="ECO:0000256" key="4">
    <source>
        <dbReference type="ARBA" id="ARBA00023004"/>
    </source>
</evidence>
<protein>
    <recommendedName>
        <fullName evidence="6">Globin domain-containing protein</fullName>
    </recommendedName>
</protein>
<dbReference type="SUPFAM" id="SSF46458">
    <property type="entry name" value="Globin-like"/>
    <property type="match status" value="1"/>
</dbReference>
<keyword evidence="5" id="KW-0561">Oxygen transport</keyword>
<dbReference type="AlphaFoldDB" id="A0A9P1IRF3"/>
<dbReference type="EMBL" id="CANHGI010000005">
    <property type="protein sequence ID" value="CAI5450708.1"/>
    <property type="molecule type" value="Genomic_DNA"/>
</dbReference>
<keyword evidence="3" id="KW-0479">Metal-binding</keyword>
<gene>
    <name evidence="7" type="ORF">CAMP_LOCUS13345</name>
</gene>
<dbReference type="InterPro" id="IPR000971">
    <property type="entry name" value="Globin"/>
</dbReference>
<keyword evidence="4" id="KW-0408">Iron</keyword>
<evidence type="ECO:0000256" key="5">
    <source>
        <dbReference type="RuleBase" id="RU000356"/>
    </source>
</evidence>
<sequence>MSDDENEENFTQKVIDETCRLSEKQRDIIRRTFANMEKDGVKNGLKIFVRLFSEYPRYKLIWPQFRAIPDSSLMNAIELRRHASVYLKGLGKIIESMRNEEELGKQLARIAQAHIKWNVQRNHVIHMIEPVLEVVKETNGYQLDEETRVAWSVLYQVIANLIEVFRNRALHDH</sequence>
<dbReference type="InterPro" id="IPR013314">
    <property type="entry name" value="Globin_lamprey/hagfish"/>
</dbReference>
<evidence type="ECO:0000313" key="8">
    <source>
        <dbReference type="Proteomes" id="UP001152747"/>
    </source>
</evidence>
<feature type="domain" description="Globin" evidence="6">
    <location>
        <begin position="20"/>
        <end position="167"/>
    </location>
</feature>
<evidence type="ECO:0000313" key="7">
    <source>
        <dbReference type="EMBL" id="CAI5450708.1"/>
    </source>
</evidence>
<dbReference type="InterPro" id="IPR012292">
    <property type="entry name" value="Globin/Proto"/>
</dbReference>
<keyword evidence="2 5" id="KW-0349">Heme</keyword>
<dbReference type="OrthoDB" id="436496at2759"/>
<dbReference type="GO" id="GO:0005344">
    <property type="term" value="F:oxygen carrier activity"/>
    <property type="evidence" value="ECO:0007669"/>
    <property type="project" value="UniProtKB-KW"/>
</dbReference>
<name>A0A9P1IRF3_9PELO</name>
<comment type="similarity">
    <text evidence="5">Belongs to the globin family.</text>
</comment>
<comment type="caution">
    <text evidence="7">The sequence shown here is derived from an EMBL/GenBank/DDBJ whole genome shotgun (WGS) entry which is preliminary data.</text>
</comment>
<dbReference type="GO" id="GO:0020037">
    <property type="term" value="F:heme binding"/>
    <property type="evidence" value="ECO:0007669"/>
    <property type="project" value="InterPro"/>
</dbReference>
<dbReference type="Pfam" id="PF00042">
    <property type="entry name" value="Globin"/>
    <property type="match status" value="1"/>
</dbReference>
<dbReference type="GO" id="GO:0016491">
    <property type="term" value="F:oxidoreductase activity"/>
    <property type="evidence" value="ECO:0007669"/>
    <property type="project" value="TreeGrafter"/>
</dbReference>
<evidence type="ECO:0000256" key="3">
    <source>
        <dbReference type="ARBA" id="ARBA00022723"/>
    </source>
</evidence>
<dbReference type="PROSITE" id="PS01033">
    <property type="entry name" value="GLOBIN"/>
    <property type="match status" value="1"/>
</dbReference>
<dbReference type="CDD" id="cd01040">
    <property type="entry name" value="Mb-like"/>
    <property type="match status" value="1"/>
</dbReference>
<evidence type="ECO:0000256" key="2">
    <source>
        <dbReference type="ARBA" id="ARBA00022617"/>
    </source>
</evidence>
<dbReference type="PANTHER" id="PTHR46783">
    <property type="entry name" value="CYTOGLOBIN"/>
    <property type="match status" value="1"/>
</dbReference>
<reference evidence="7" key="1">
    <citation type="submission" date="2022-11" db="EMBL/GenBank/DDBJ databases">
        <authorList>
            <person name="Kikuchi T."/>
        </authorList>
    </citation>
    <scope>NUCLEOTIDE SEQUENCE</scope>
    <source>
        <strain evidence="7">PS1010</strain>
    </source>
</reference>
<evidence type="ECO:0000259" key="6">
    <source>
        <dbReference type="PROSITE" id="PS01033"/>
    </source>
</evidence>
<evidence type="ECO:0000256" key="1">
    <source>
        <dbReference type="ARBA" id="ARBA00011245"/>
    </source>
</evidence>
<dbReference type="InterPro" id="IPR044399">
    <property type="entry name" value="Mb-like_M"/>
</dbReference>
<dbReference type="PANTHER" id="PTHR46783:SF1">
    <property type="entry name" value="CYTOGLOBIN-1-RELATED"/>
    <property type="match status" value="1"/>
</dbReference>
<proteinExistence type="inferred from homology"/>
<comment type="subunit">
    <text evidence="1">Monomer.</text>
</comment>
<keyword evidence="8" id="KW-1185">Reference proteome</keyword>
<dbReference type="GO" id="GO:0005506">
    <property type="term" value="F:iron ion binding"/>
    <property type="evidence" value="ECO:0007669"/>
    <property type="project" value="InterPro"/>
</dbReference>
<accession>A0A9P1IRF3</accession>